<dbReference type="Pfam" id="PF13833">
    <property type="entry name" value="EF-hand_8"/>
    <property type="match status" value="1"/>
</dbReference>
<evidence type="ECO:0000256" key="11">
    <source>
        <dbReference type="ARBA" id="ARBA00022837"/>
    </source>
</evidence>
<dbReference type="OMA" id="MIMEILA"/>
<dbReference type="GO" id="GO:0005509">
    <property type="term" value="F:calcium ion binding"/>
    <property type="evidence" value="ECO:0007669"/>
    <property type="project" value="InterPro"/>
</dbReference>
<dbReference type="PROSITE" id="PS00028">
    <property type="entry name" value="ZINC_FINGER_C2H2_1"/>
    <property type="match status" value="2"/>
</dbReference>
<dbReference type="PROSITE" id="PS50222">
    <property type="entry name" value="EF_HAND_2"/>
    <property type="match status" value="4"/>
</dbReference>
<dbReference type="EMBL" id="CCKQ01016923">
    <property type="protein sequence ID" value="CDW88817.1"/>
    <property type="molecule type" value="Genomic_DNA"/>
</dbReference>
<dbReference type="InParanoid" id="A0A078B679"/>
<dbReference type="Pfam" id="PF00069">
    <property type="entry name" value="Pkinase"/>
    <property type="match status" value="1"/>
</dbReference>
<dbReference type="Proteomes" id="UP000039865">
    <property type="component" value="Unassembled WGS sequence"/>
</dbReference>
<dbReference type="SUPFAM" id="SSF47473">
    <property type="entry name" value="EF-hand"/>
    <property type="match status" value="1"/>
</dbReference>
<accession>A0A078B679</accession>
<dbReference type="OrthoDB" id="193860at2759"/>
<evidence type="ECO:0000259" key="17">
    <source>
        <dbReference type="PROSITE" id="PS50157"/>
    </source>
</evidence>
<keyword evidence="7" id="KW-0547">Nucleotide-binding</keyword>
<feature type="domain" description="Protein kinase" evidence="16">
    <location>
        <begin position="493"/>
        <end position="757"/>
    </location>
</feature>
<dbReference type="CDD" id="cd00051">
    <property type="entry name" value="EFh"/>
    <property type="match status" value="2"/>
</dbReference>
<dbReference type="Gene3D" id="1.10.510.10">
    <property type="entry name" value="Transferase(Phosphotransferase) domain 1"/>
    <property type="match status" value="1"/>
</dbReference>
<dbReference type="AlphaFoldDB" id="A0A078B679"/>
<evidence type="ECO:0000259" key="18">
    <source>
        <dbReference type="PROSITE" id="PS50222"/>
    </source>
</evidence>
<comment type="cofactor">
    <cofactor evidence="1">
        <name>Mg(2+)</name>
        <dbReference type="ChEBI" id="CHEBI:18420"/>
    </cofactor>
</comment>
<dbReference type="InterPro" id="IPR011009">
    <property type="entry name" value="Kinase-like_dom_sf"/>
</dbReference>
<keyword evidence="20" id="KW-1185">Reference proteome</keyword>
<evidence type="ECO:0000256" key="5">
    <source>
        <dbReference type="ARBA" id="ARBA00022723"/>
    </source>
</evidence>
<dbReference type="FunFam" id="1.10.510.10:FF:000571">
    <property type="entry name" value="Maternal embryonic leucine zipper kinase"/>
    <property type="match status" value="1"/>
</dbReference>
<dbReference type="GO" id="GO:0005524">
    <property type="term" value="F:ATP binding"/>
    <property type="evidence" value="ECO:0007669"/>
    <property type="project" value="UniProtKB-KW"/>
</dbReference>
<feature type="domain" description="EF-hand" evidence="18">
    <location>
        <begin position="877"/>
        <end position="912"/>
    </location>
</feature>
<comment type="subunit">
    <text evidence="2">Monomer.</text>
</comment>
<evidence type="ECO:0000259" key="16">
    <source>
        <dbReference type="PROSITE" id="PS50011"/>
    </source>
</evidence>
<dbReference type="Gene3D" id="3.30.160.60">
    <property type="entry name" value="Classic Zinc Finger"/>
    <property type="match status" value="2"/>
</dbReference>
<dbReference type="GO" id="GO:0008270">
    <property type="term" value="F:zinc ion binding"/>
    <property type="evidence" value="ECO:0007669"/>
    <property type="project" value="UniProtKB-KW"/>
</dbReference>
<feature type="domain" description="EF-hand" evidence="18">
    <location>
        <begin position="804"/>
        <end position="839"/>
    </location>
</feature>
<dbReference type="Gene3D" id="1.10.238.10">
    <property type="entry name" value="EF-hand"/>
    <property type="match status" value="2"/>
</dbReference>
<evidence type="ECO:0000256" key="10">
    <source>
        <dbReference type="ARBA" id="ARBA00022833"/>
    </source>
</evidence>
<evidence type="ECO:0000256" key="15">
    <source>
        <dbReference type="SAM" id="MobiDB-lite"/>
    </source>
</evidence>
<organism evidence="19 20">
    <name type="scientific">Stylonychia lemnae</name>
    <name type="common">Ciliate</name>
    <dbReference type="NCBI Taxonomy" id="5949"/>
    <lineage>
        <taxon>Eukaryota</taxon>
        <taxon>Sar</taxon>
        <taxon>Alveolata</taxon>
        <taxon>Ciliophora</taxon>
        <taxon>Intramacronucleata</taxon>
        <taxon>Spirotrichea</taxon>
        <taxon>Stichotrichia</taxon>
        <taxon>Sporadotrichida</taxon>
        <taxon>Oxytrichidae</taxon>
        <taxon>Stylonychinae</taxon>
        <taxon>Stylonychia</taxon>
    </lineage>
</organism>
<keyword evidence="3" id="KW-0723">Serine/threonine-protein kinase</keyword>
<dbReference type="InterPro" id="IPR011992">
    <property type="entry name" value="EF-hand-dom_pair"/>
</dbReference>
<keyword evidence="6" id="KW-0677">Repeat</keyword>
<evidence type="ECO:0000256" key="3">
    <source>
        <dbReference type="ARBA" id="ARBA00022527"/>
    </source>
</evidence>
<evidence type="ECO:0000313" key="20">
    <source>
        <dbReference type="Proteomes" id="UP000039865"/>
    </source>
</evidence>
<evidence type="ECO:0000313" key="19">
    <source>
        <dbReference type="EMBL" id="CDW88817.1"/>
    </source>
</evidence>
<feature type="domain" description="C2H2-type" evidence="17">
    <location>
        <begin position="123"/>
        <end position="152"/>
    </location>
</feature>
<dbReference type="FunFam" id="3.30.160.60:FF:000557">
    <property type="entry name" value="zinc finger and SCAN domain-containing protein 29"/>
    <property type="match status" value="1"/>
</dbReference>
<dbReference type="PROSITE" id="PS50157">
    <property type="entry name" value="ZINC_FINGER_C2H2_2"/>
    <property type="match status" value="2"/>
</dbReference>
<name>A0A078B679_STYLE</name>
<evidence type="ECO:0000256" key="4">
    <source>
        <dbReference type="ARBA" id="ARBA00022679"/>
    </source>
</evidence>
<keyword evidence="4" id="KW-0808">Transferase</keyword>
<feature type="region of interest" description="Disordered" evidence="15">
    <location>
        <begin position="283"/>
        <end position="308"/>
    </location>
</feature>
<dbReference type="InterPro" id="IPR018247">
    <property type="entry name" value="EF_Hand_1_Ca_BS"/>
</dbReference>
<keyword evidence="5" id="KW-0479">Metal-binding</keyword>
<protein>
    <submittedName>
        <fullName evidence="19">Protein kinase domain containing protein</fullName>
    </submittedName>
</protein>
<evidence type="ECO:0000256" key="7">
    <source>
        <dbReference type="ARBA" id="ARBA00022741"/>
    </source>
</evidence>
<evidence type="ECO:0000256" key="12">
    <source>
        <dbReference type="ARBA" id="ARBA00022840"/>
    </source>
</evidence>
<dbReference type="Pfam" id="PF13499">
    <property type="entry name" value="EF-hand_7"/>
    <property type="match status" value="1"/>
</dbReference>
<keyword evidence="9 19" id="KW-0418">Kinase</keyword>
<comment type="similarity">
    <text evidence="13">Belongs to the protein kinase superfamily. Ser/Thr protein kinase family. CDPK subfamily.</text>
</comment>
<dbReference type="InterPro" id="IPR013087">
    <property type="entry name" value="Znf_C2H2_type"/>
</dbReference>
<keyword evidence="11" id="KW-0106">Calcium</keyword>
<evidence type="ECO:0000256" key="6">
    <source>
        <dbReference type="ARBA" id="ARBA00022737"/>
    </source>
</evidence>
<sequence length="945" mass="109020">MEGFDQSSSDDDGLMNFVMNKNITQAPSNQIIRPRIHAIGKTLNAQKMKLKSLNLSQMGRQKIGFDKARNQLRHKHKHNIDKRLKNKLRRILAKENQGSIIGRPKKPPIIGSEKTDEGGSKIYTCHVLGCGKIFQDSSSLRKHLMTHGERQYICPVEGCDFNLRTHLRTHTGEKPYLCTYPSCNKRFTQSSNLTAHEKTHLNRENQIRSSIGMPGGMRSGISGMPGQSMYSKLKSGFIIEGGDHERKENQFFIINIQPRHKCDLHTKYHDWIQRYEEELKEAERKKQEEREQQQQQQQMQMKQQREAEKIMQIQQRKQHQQIAKMQLNAQLADDNQFAQPDMPVSTTTEPRTTIIGPNTFTASEIRNEEKAGGLPSIFFKQGFQGNLPTFKDAVEDDNKQNLGSVVNNQLTEEEKQNIFKTSIGGVYGDQFDFSLFDSGEAINDENKLLWLGRQDMSMIMEILALPSYLEKPPIYAEDITKPMNPRNFEDYFELQRKCIARGELCEIRHVKDKRTGEIKTCKVFRKSDLNDKLMELIHEELVTLSKCDHPNIVKIHGAYEDQFKIYFVIDTFDGLSLFDRIIRHGQLSEQEAAMIIQHIFSAVKYLHKNGFVHRNIRPETILFESDSAVSDIKLVDFITVIENKAISEEDALFDTMLRLGPYYRAPELLLSKKNYGVNCDIWSCGAILYNMVTGIPPFFEQNEEQTIEKIKTGVLSCQFPNYVENNSKEIKELIESMLQVNRLDRISVDLALKNQWIREQTKSYLLVNKKIALDALNNMKNLFFGYQFQKAVLAFMVKTVIDKKEKDNLQIMFETLDDNKDGEINLKEFLVNFKSKFNINVLEADMTKVIRQIDLNGDREVSFTEFLMGACNKQSLLCEGNLQSIFAWIDMDKNGFITRDDLKEFIGVKDDTYIGIMIEEADDDCDGGITQKEFTAIMTKLLRVH</sequence>
<keyword evidence="8 14" id="KW-0863">Zinc-finger</keyword>
<evidence type="ECO:0000256" key="2">
    <source>
        <dbReference type="ARBA" id="ARBA00011245"/>
    </source>
</evidence>
<feature type="domain" description="EF-hand" evidence="18">
    <location>
        <begin position="841"/>
        <end position="876"/>
    </location>
</feature>
<evidence type="ECO:0000256" key="1">
    <source>
        <dbReference type="ARBA" id="ARBA00001946"/>
    </source>
</evidence>
<feature type="domain" description="EF-hand" evidence="18">
    <location>
        <begin position="917"/>
        <end position="944"/>
    </location>
</feature>
<keyword evidence="10" id="KW-0862">Zinc</keyword>
<evidence type="ECO:0000256" key="14">
    <source>
        <dbReference type="PROSITE-ProRule" id="PRU00042"/>
    </source>
</evidence>
<dbReference type="PROSITE" id="PS00018">
    <property type="entry name" value="EF_HAND_1"/>
    <property type="match status" value="3"/>
</dbReference>
<proteinExistence type="inferred from homology"/>
<dbReference type="Gene3D" id="3.30.200.20">
    <property type="entry name" value="Phosphorylase Kinase, domain 1"/>
    <property type="match status" value="1"/>
</dbReference>
<evidence type="ECO:0000256" key="13">
    <source>
        <dbReference type="ARBA" id="ARBA00024334"/>
    </source>
</evidence>
<dbReference type="SMART" id="SM00355">
    <property type="entry name" value="ZnF_C2H2"/>
    <property type="match status" value="3"/>
</dbReference>
<feature type="compositionally biased region" description="Low complexity" evidence="15">
    <location>
        <begin position="293"/>
        <end position="302"/>
    </location>
</feature>
<dbReference type="SUPFAM" id="SSF57667">
    <property type="entry name" value="beta-beta-alpha zinc fingers"/>
    <property type="match status" value="2"/>
</dbReference>
<dbReference type="PROSITE" id="PS50011">
    <property type="entry name" value="PROTEIN_KINASE_DOM"/>
    <property type="match status" value="1"/>
</dbReference>
<dbReference type="SMART" id="SM00054">
    <property type="entry name" value="EFh"/>
    <property type="match status" value="4"/>
</dbReference>
<dbReference type="InterPro" id="IPR002048">
    <property type="entry name" value="EF_hand_dom"/>
</dbReference>
<dbReference type="SUPFAM" id="SSF56112">
    <property type="entry name" value="Protein kinase-like (PK-like)"/>
    <property type="match status" value="1"/>
</dbReference>
<keyword evidence="12" id="KW-0067">ATP-binding</keyword>
<dbReference type="InterPro" id="IPR036236">
    <property type="entry name" value="Znf_C2H2_sf"/>
</dbReference>
<feature type="compositionally biased region" description="Basic and acidic residues" evidence="15">
    <location>
        <begin position="283"/>
        <end position="292"/>
    </location>
</feature>
<reference evidence="19 20" key="1">
    <citation type="submission" date="2014-06" db="EMBL/GenBank/DDBJ databases">
        <authorList>
            <person name="Swart Estienne"/>
        </authorList>
    </citation>
    <scope>NUCLEOTIDE SEQUENCE [LARGE SCALE GENOMIC DNA]</scope>
    <source>
        <strain evidence="19 20">130c</strain>
    </source>
</reference>
<evidence type="ECO:0000256" key="8">
    <source>
        <dbReference type="ARBA" id="ARBA00022771"/>
    </source>
</evidence>
<feature type="domain" description="C2H2-type" evidence="17">
    <location>
        <begin position="176"/>
        <end position="205"/>
    </location>
</feature>
<gene>
    <name evidence="19" type="primary">Contig5277.g5655</name>
    <name evidence="19" type="ORF">STYLEM_17942</name>
</gene>
<dbReference type="Pfam" id="PF00096">
    <property type="entry name" value="zf-C2H2"/>
    <property type="match status" value="2"/>
</dbReference>
<dbReference type="GO" id="GO:0004674">
    <property type="term" value="F:protein serine/threonine kinase activity"/>
    <property type="evidence" value="ECO:0007669"/>
    <property type="project" value="UniProtKB-KW"/>
</dbReference>
<dbReference type="InterPro" id="IPR000719">
    <property type="entry name" value="Prot_kinase_dom"/>
</dbReference>
<dbReference type="PANTHER" id="PTHR24349">
    <property type="entry name" value="SERINE/THREONINE-PROTEIN KINASE"/>
    <property type="match status" value="1"/>
</dbReference>
<evidence type="ECO:0000256" key="9">
    <source>
        <dbReference type="ARBA" id="ARBA00022777"/>
    </source>
</evidence>
<dbReference type="InterPro" id="IPR050205">
    <property type="entry name" value="CDPK_Ser/Thr_kinases"/>
</dbReference>